<dbReference type="InterPro" id="IPR012337">
    <property type="entry name" value="RNaseH-like_sf"/>
</dbReference>
<protein>
    <submittedName>
        <fullName evidence="3">Uncharacterized protein</fullName>
    </submittedName>
</protein>
<gene>
    <name evidence="3" type="ORF">QN277_007412</name>
</gene>
<evidence type="ECO:0000313" key="3">
    <source>
        <dbReference type="EMBL" id="KAK4257881.1"/>
    </source>
</evidence>
<evidence type="ECO:0000256" key="2">
    <source>
        <dbReference type="ARBA" id="ARBA00022801"/>
    </source>
</evidence>
<evidence type="ECO:0000256" key="1">
    <source>
        <dbReference type="ARBA" id="ARBA00022722"/>
    </source>
</evidence>
<dbReference type="InterPro" id="IPR036397">
    <property type="entry name" value="RNaseH_sf"/>
</dbReference>
<keyword evidence="4" id="KW-1185">Reference proteome</keyword>
<dbReference type="EMBL" id="JAWXYG010000012">
    <property type="protein sequence ID" value="KAK4257881.1"/>
    <property type="molecule type" value="Genomic_DNA"/>
</dbReference>
<keyword evidence="1" id="KW-0540">Nuclease</keyword>
<dbReference type="SUPFAM" id="SSF53098">
    <property type="entry name" value="Ribonuclease H-like"/>
    <property type="match status" value="1"/>
</dbReference>
<dbReference type="InterPro" id="IPR051132">
    <property type="entry name" value="3-5_Exonuclease_domain"/>
</dbReference>
<dbReference type="Gene3D" id="3.30.420.10">
    <property type="entry name" value="Ribonuclease H-like superfamily/Ribonuclease H"/>
    <property type="match status" value="1"/>
</dbReference>
<dbReference type="Proteomes" id="UP001293593">
    <property type="component" value="Unassembled WGS sequence"/>
</dbReference>
<dbReference type="GO" id="GO:0008408">
    <property type="term" value="F:3'-5' exonuclease activity"/>
    <property type="evidence" value="ECO:0007669"/>
    <property type="project" value="TreeGrafter"/>
</dbReference>
<reference evidence="3" key="1">
    <citation type="submission" date="2023-10" db="EMBL/GenBank/DDBJ databases">
        <title>Chromosome-level genome of the transformable northern wattle, Acacia crassicarpa.</title>
        <authorList>
            <person name="Massaro I."/>
            <person name="Sinha N.R."/>
            <person name="Poethig S."/>
            <person name="Leichty A.R."/>
        </authorList>
    </citation>
    <scope>NUCLEOTIDE SEQUENCE</scope>
    <source>
        <strain evidence="3">Acra3RX</strain>
        <tissue evidence="3">Leaf</tissue>
    </source>
</reference>
<dbReference type="PANTHER" id="PTHR13620:SF59">
    <property type="entry name" value="POLYNUCLEOTIDYL TRANSFERASE, RIBONUCLEASE H-LIKE SUPERFAMILY PROTEIN"/>
    <property type="match status" value="1"/>
</dbReference>
<dbReference type="GO" id="GO:0003676">
    <property type="term" value="F:nucleic acid binding"/>
    <property type="evidence" value="ECO:0007669"/>
    <property type="project" value="InterPro"/>
</dbReference>
<proteinExistence type="predicted"/>
<comment type="caution">
    <text evidence="3">The sequence shown here is derived from an EMBL/GenBank/DDBJ whole genome shotgun (WGS) entry which is preliminary data.</text>
</comment>
<dbReference type="AlphaFoldDB" id="A0AAE1IVW5"/>
<name>A0AAE1IVW5_9FABA</name>
<accession>A0AAE1IVW5</accession>
<dbReference type="GO" id="GO:0005634">
    <property type="term" value="C:nucleus"/>
    <property type="evidence" value="ECO:0007669"/>
    <property type="project" value="TreeGrafter"/>
</dbReference>
<dbReference type="GO" id="GO:0005737">
    <property type="term" value="C:cytoplasm"/>
    <property type="evidence" value="ECO:0007669"/>
    <property type="project" value="TreeGrafter"/>
</dbReference>
<evidence type="ECO:0000313" key="4">
    <source>
        <dbReference type="Proteomes" id="UP001293593"/>
    </source>
</evidence>
<keyword evidence="2" id="KW-0378">Hydrolase</keyword>
<organism evidence="3 4">
    <name type="scientific">Acacia crassicarpa</name>
    <name type="common">northern wattle</name>
    <dbReference type="NCBI Taxonomy" id="499986"/>
    <lineage>
        <taxon>Eukaryota</taxon>
        <taxon>Viridiplantae</taxon>
        <taxon>Streptophyta</taxon>
        <taxon>Embryophyta</taxon>
        <taxon>Tracheophyta</taxon>
        <taxon>Spermatophyta</taxon>
        <taxon>Magnoliopsida</taxon>
        <taxon>eudicotyledons</taxon>
        <taxon>Gunneridae</taxon>
        <taxon>Pentapetalae</taxon>
        <taxon>rosids</taxon>
        <taxon>fabids</taxon>
        <taxon>Fabales</taxon>
        <taxon>Fabaceae</taxon>
        <taxon>Caesalpinioideae</taxon>
        <taxon>mimosoid clade</taxon>
        <taxon>Acacieae</taxon>
        <taxon>Acacia</taxon>
    </lineage>
</organism>
<sequence length="196" mass="22658">MAFTINESYLSADERCFTVTSENTFILVTVTGNDAAVDRWITATHISREQPYGIQPVGLGVQWNPGGRDPPADTLQLCVGWRCLVFQLSNSLTVPQSLREFLLDPENVFVGLWNDRDRWKLQISRHNLRMLWDPVDMMNYVPGYLWNTPGVPISRDILMSDWSNYADLTPNQVLQVTLDAHFAVFIWRNRRRDTIR</sequence>
<dbReference type="PANTHER" id="PTHR13620">
    <property type="entry name" value="3-5 EXONUCLEASE"/>
    <property type="match status" value="1"/>
</dbReference>